<evidence type="ECO:0000256" key="1">
    <source>
        <dbReference type="SAM" id="Phobius"/>
    </source>
</evidence>
<keyword evidence="1" id="KW-0812">Transmembrane</keyword>
<feature type="transmembrane region" description="Helical" evidence="1">
    <location>
        <begin position="133"/>
        <end position="153"/>
    </location>
</feature>
<feature type="transmembrane region" description="Helical" evidence="1">
    <location>
        <begin position="109"/>
        <end position="127"/>
    </location>
</feature>
<feature type="transmembrane region" description="Helical" evidence="1">
    <location>
        <begin position="12"/>
        <end position="32"/>
    </location>
</feature>
<dbReference type="KEGG" id="csty:KN1_09840"/>
<keyword evidence="3" id="KW-1185">Reference proteome</keyword>
<feature type="transmembrane region" description="Helical" evidence="1">
    <location>
        <begin position="165"/>
        <end position="189"/>
    </location>
</feature>
<accession>A0A8D5U5L3</accession>
<evidence type="ECO:0000313" key="3">
    <source>
        <dbReference type="Proteomes" id="UP000825123"/>
    </source>
</evidence>
<proteinExistence type="predicted"/>
<feature type="transmembrane region" description="Helical" evidence="1">
    <location>
        <begin position="268"/>
        <end position="288"/>
    </location>
</feature>
<dbReference type="Proteomes" id="UP000825123">
    <property type="component" value="Chromosome"/>
</dbReference>
<keyword evidence="1" id="KW-0472">Membrane</keyword>
<sequence length="305" mass="34438">MGVKEVKPWGVNVPFIILSIVYWALGGLSLRFDVSLHPYFMLLGAYSLFFGMVQRLFFPATKYFPLQILTLVLLAVPMYYFQIFASLTLSLTEVWALIDVKRYGGKSPVNILVLSSPPLSVIAWLLHQDLWVMIIPLLTYTLGVNIGVFTSNLRTRPLFGVKQIPLLATVLLTAVFHWLYYVIGIIYLLAIFRFTVGKGNLSAYITLFSVSVSPLMSLLLGDVFHSFFVGVMSPLFFSCIVYSTSRYNYGLVWVPVLLSFASYLSRDVSLALAGLIWALAFLSFLYLIKDSFTLHTIRYGVSRLK</sequence>
<keyword evidence="1" id="KW-1133">Transmembrane helix</keyword>
<gene>
    <name evidence="2" type="ORF">KN1_09840</name>
</gene>
<feature type="transmembrane region" description="Helical" evidence="1">
    <location>
        <begin position="78"/>
        <end position="97"/>
    </location>
</feature>
<protein>
    <submittedName>
        <fullName evidence="2">Uncharacterized protein</fullName>
    </submittedName>
</protein>
<organism evidence="2 3">
    <name type="scientific">Stygiolobus caldivivus</name>
    <dbReference type="NCBI Taxonomy" id="2824673"/>
    <lineage>
        <taxon>Archaea</taxon>
        <taxon>Thermoproteota</taxon>
        <taxon>Thermoprotei</taxon>
        <taxon>Sulfolobales</taxon>
        <taxon>Sulfolobaceae</taxon>
        <taxon>Stygiolobus</taxon>
    </lineage>
</organism>
<dbReference type="RefSeq" id="WP_221289680.1">
    <property type="nucleotide sequence ID" value="NZ_AP024597.1"/>
</dbReference>
<feature type="transmembrane region" description="Helical" evidence="1">
    <location>
        <begin position="227"/>
        <end position="248"/>
    </location>
</feature>
<dbReference type="AlphaFoldDB" id="A0A8D5U5L3"/>
<feature type="transmembrane region" description="Helical" evidence="1">
    <location>
        <begin position="39"/>
        <end position="58"/>
    </location>
</feature>
<dbReference type="EMBL" id="AP024597">
    <property type="protein sequence ID" value="BCU69687.1"/>
    <property type="molecule type" value="Genomic_DNA"/>
</dbReference>
<reference evidence="2 3" key="1">
    <citation type="submission" date="2021-04" db="EMBL/GenBank/DDBJ databases">
        <title>Complete genome sequence of Stygiolobus sp. KN-1.</title>
        <authorList>
            <person name="Nakamura K."/>
            <person name="Sakai H."/>
            <person name="Kurosawa N."/>
        </authorList>
    </citation>
    <scope>NUCLEOTIDE SEQUENCE [LARGE SCALE GENOMIC DNA]</scope>
    <source>
        <strain evidence="2 3">KN-1</strain>
    </source>
</reference>
<name>A0A8D5U5L3_9CREN</name>
<dbReference type="GeneID" id="66162733"/>
<evidence type="ECO:0000313" key="2">
    <source>
        <dbReference type="EMBL" id="BCU69687.1"/>
    </source>
</evidence>